<dbReference type="EMBL" id="HE573027">
    <property type="protein sequence ID" value="CCC53074.1"/>
    <property type="molecule type" value="Genomic_DNA"/>
</dbReference>
<organism evidence="3">
    <name type="scientific">Trypanosoma vivax (strain Y486)</name>
    <dbReference type="NCBI Taxonomy" id="1055687"/>
    <lineage>
        <taxon>Eukaryota</taxon>
        <taxon>Discoba</taxon>
        <taxon>Euglenozoa</taxon>
        <taxon>Kinetoplastea</taxon>
        <taxon>Metakinetoplastina</taxon>
        <taxon>Trypanosomatida</taxon>
        <taxon>Trypanosomatidae</taxon>
        <taxon>Trypanosoma</taxon>
        <taxon>Duttonella</taxon>
    </lineage>
</organism>
<keyword evidence="1" id="KW-0812">Transmembrane</keyword>
<evidence type="ECO:0000313" key="3">
    <source>
        <dbReference type="EMBL" id="CCC53074.1"/>
    </source>
</evidence>
<feature type="signal peptide" evidence="2">
    <location>
        <begin position="1"/>
        <end position="18"/>
    </location>
</feature>
<keyword evidence="2" id="KW-0732">Signal</keyword>
<evidence type="ECO:0000256" key="1">
    <source>
        <dbReference type="SAM" id="Phobius"/>
    </source>
</evidence>
<dbReference type="VEuPathDB" id="TriTrypDB:TvY486_1105580"/>
<gene>
    <name evidence="3" type="ORF">TVY486_1105580</name>
</gene>
<dbReference type="AlphaFoldDB" id="G0UB87"/>
<keyword evidence="1" id="KW-1133">Transmembrane helix</keyword>
<feature type="transmembrane region" description="Helical" evidence="1">
    <location>
        <begin position="74"/>
        <end position="93"/>
    </location>
</feature>
<reference evidence="3" key="1">
    <citation type="journal article" date="2012" name="Proc. Natl. Acad. Sci. U.S.A.">
        <title>Antigenic diversity is generated by distinct evolutionary mechanisms in African trypanosome species.</title>
        <authorList>
            <person name="Jackson A.P."/>
            <person name="Berry A."/>
            <person name="Aslett M."/>
            <person name="Allison H.C."/>
            <person name="Burton P."/>
            <person name="Vavrova-Anderson J."/>
            <person name="Brown R."/>
            <person name="Browne H."/>
            <person name="Corton N."/>
            <person name="Hauser H."/>
            <person name="Gamble J."/>
            <person name="Gilderthorp R."/>
            <person name="Marcello L."/>
            <person name="McQuillan J."/>
            <person name="Otto T.D."/>
            <person name="Quail M.A."/>
            <person name="Sanders M.J."/>
            <person name="van Tonder A."/>
            <person name="Ginger M.L."/>
            <person name="Field M.C."/>
            <person name="Barry J.D."/>
            <person name="Hertz-Fowler C."/>
            <person name="Berriman M."/>
        </authorList>
    </citation>
    <scope>NUCLEOTIDE SEQUENCE</scope>
    <source>
        <strain evidence="3">Y486</strain>
    </source>
</reference>
<name>G0UB87_TRYVY</name>
<protein>
    <submittedName>
        <fullName evidence="3">Uncharacterized protein</fullName>
    </submittedName>
</protein>
<feature type="transmembrane region" description="Helical" evidence="1">
    <location>
        <begin position="99"/>
        <end position="117"/>
    </location>
</feature>
<accession>G0UB87</accession>
<proteinExistence type="predicted"/>
<evidence type="ECO:0000256" key="2">
    <source>
        <dbReference type="SAM" id="SignalP"/>
    </source>
</evidence>
<feature type="chain" id="PRO_5003410386" evidence="2">
    <location>
        <begin position="19"/>
        <end position="147"/>
    </location>
</feature>
<sequence length="147" mass="16736">MERRSACVLFPFFRMCRCLVMFSNQTHEISVHNRMVVVLMSTAEEYFCCCCCCCCVCVCVRFCEGKRSFTLVSLLSKISTCFAFHIYVCINHAVRTSYIPAFLFPFAVGVCVLVISFNSTKKGIKCRNSACCRWVCGGRHKINLDIL</sequence>
<keyword evidence="1" id="KW-0472">Membrane</keyword>